<sequence>MQVNINGIETRYVLSNEGGGPWLTFIHQLGGDLSVWDQLAGYFRDDYTVLRYDVRGHGETAVSKEPFTIADLAGDLAALLDALGAPSTHLVGMSMGGMIAQQFALDHPSRVDTLTIADSSAANLPEARPLWDQRAASARRDGMASLAPATLERWLTPEFRRAHPEAVEPIREALVRTLPEGYALACEALRDFDVRGKLGSIRCATLVVAGRHDTGTAPAASQAIADAIEGAQFELLDAAHLAPVEQSQRFAALLETFLEGRSNR</sequence>
<dbReference type="PANTHER" id="PTHR43798">
    <property type="entry name" value="MONOACYLGLYCEROL LIPASE"/>
    <property type="match status" value="1"/>
</dbReference>
<proteinExistence type="predicted"/>
<evidence type="ECO:0000313" key="3">
    <source>
        <dbReference type="Proteomes" id="UP001245184"/>
    </source>
</evidence>
<gene>
    <name evidence="2" type="ORF">QF025_000515</name>
</gene>
<dbReference type="InterPro" id="IPR050266">
    <property type="entry name" value="AB_hydrolase_sf"/>
</dbReference>
<dbReference type="PANTHER" id="PTHR43798:SF33">
    <property type="entry name" value="HYDROLASE, PUTATIVE (AFU_ORTHOLOGUE AFUA_2G14860)-RELATED"/>
    <property type="match status" value="1"/>
</dbReference>
<dbReference type="EC" id="3.1.1.24" evidence="2"/>
<dbReference type="EMBL" id="JAVIZN010000002">
    <property type="protein sequence ID" value="MDR6201795.1"/>
    <property type="molecule type" value="Genomic_DNA"/>
</dbReference>
<organism evidence="2 3">
    <name type="scientific">Paraburkholderia graminis</name>
    <dbReference type="NCBI Taxonomy" id="60548"/>
    <lineage>
        <taxon>Bacteria</taxon>
        <taxon>Pseudomonadati</taxon>
        <taxon>Pseudomonadota</taxon>
        <taxon>Betaproteobacteria</taxon>
        <taxon>Burkholderiales</taxon>
        <taxon>Burkholderiaceae</taxon>
        <taxon>Paraburkholderia</taxon>
    </lineage>
</organism>
<feature type="domain" description="AB hydrolase-1" evidence="1">
    <location>
        <begin position="21"/>
        <end position="244"/>
    </location>
</feature>
<protein>
    <submittedName>
        <fullName evidence="2">3-oxoadipate enol-lactonase</fullName>
        <ecNumber evidence="2">3.1.1.24</ecNumber>
    </submittedName>
</protein>
<comment type="caution">
    <text evidence="2">The sequence shown here is derived from an EMBL/GenBank/DDBJ whole genome shotgun (WGS) entry which is preliminary data.</text>
</comment>
<dbReference type="Gene3D" id="3.40.50.1820">
    <property type="entry name" value="alpha/beta hydrolase"/>
    <property type="match status" value="1"/>
</dbReference>
<keyword evidence="2" id="KW-0378">Hydrolase</keyword>
<dbReference type="Proteomes" id="UP001245184">
    <property type="component" value="Unassembled WGS sequence"/>
</dbReference>
<dbReference type="GO" id="GO:0047570">
    <property type="term" value="F:3-oxoadipate enol-lactonase activity"/>
    <property type="evidence" value="ECO:0007669"/>
    <property type="project" value="UniProtKB-EC"/>
</dbReference>
<dbReference type="SUPFAM" id="SSF53474">
    <property type="entry name" value="alpha/beta-Hydrolases"/>
    <property type="match status" value="1"/>
</dbReference>
<name>A0ABD5CB71_9BURK</name>
<reference evidence="2 3" key="1">
    <citation type="submission" date="2023-08" db="EMBL/GenBank/DDBJ databases">
        <title>Genome sequencing of plant associated microbes to promote plant fitness in Sorghum bicolor and Oryza sativa.</title>
        <authorList>
            <person name="Coleman-Derr D."/>
        </authorList>
    </citation>
    <scope>NUCLEOTIDE SEQUENCE [LARGE SCALE GENOMIC DNA]</scope>
    <source>
        <strain evidence="2 3">SLBN-33</strain>
    </source>
</reference>
<dbReference type="InterPro" id="IPR029058">
    <property type="entry name" value="AB_hydrolase_fold"/>
</dbReference>
<dbReference type="InterPro" id="IPR000073">
    <property type="entry name" value="AB_hydrolase_1"/>
</dbReference>
<dbReference type="RefSeq" id="WP_029969600.1">
    <property type="nucleotide sequence ID" value="NZ_ATXV01000008.1"/>
</dbReference>
<evidence type="ECO:0000259" key="1">
    <source>
        <dbReference type="Pfam" id="PF00561"/>
    </source>
</evidence>
<dbReference type="AlphaFoldDB" id="A0ABD5CB71"/>
<evidence type="ECO:0000313" key="2">
    <source>
        <dbReference type="EMBL" id="MDR6201795.1"/>
    </source>
</evidence>
<dbReference type="PRINTS" id="PR00111">
    <property type="entry name" value="ABHYDROLASE"/>
</dbReference>
<accession>A0ABD5CB71</accession>
<dbReference type="Pfam" id="PF00561">
    <property type="entry name" value="Abhydrolase_1"/>
    <property type="match status" value="1"/>
</dbReference>